<feature type="transmembrane region" description="Helical" evidence="8">
    <location>
        <begin position="320"/>
        <end position="339"/>
    </location>
</feature>
<dbReference type="InterPro" id="IPR025857">
    <property type="entry name" value="MacB_PCD"/>
</dbReference>
<reference evidence="11 12" key="1">
    <citation type="submission" date="2020-08" db="EMBL/GenBank/DDBJ databases">
        <title>Sequencing the genomes of 1000 actinobacteria strains.</title>
        <authorList>
            <person name="Klenk H.-P."/>
        </authorList>
    </citation>
    <scope>NUCLEOTIDE SEQUENCE [LARGE SCALE GENOMIC DNA]</scope>
    <source>
        <strain evidence="11 12">DSM 45886</strain>
    </source>
</reference>
<keyword evidence="6 8" id="KW-0472">Membrane</keyword>
<evidence type="ECO:0000256" key="6">
    <source>
        <dbReference type="ARBA" id="ARBA00023136"/>
    </source>
</evidence>
<organism evidence="11 12">
    <name type="scientific">Micromonospora polyrhachis</name>
    <dbReference type="NCBI Taxonomy" id="1282883"/>
    <lineage>
        <taxon>Bacteria</taxon>
        <taxon>Bacillati</taxon>
        <taxon>Actinomycetota</taxon>
        <taxon>Actinomycetes</taxon>
        <taxon>Micromonosporales</taxon>
        <taxon>Micromonosporaceae</taxon>
        <taxon>Micromonospora</taxon>
    </lineage>
</organism>
<proteinExistence type="inferred from homology"/>
<name>A0A7W7SR45_9ACTN</name>
<comment type="similarity">
    <text evidence="7">Belongs to the ABC-4 integral membrane protein family.</text>
</comment>
<evidence type="ECO:0000256" key="4">
    <source>
        <dbReference type="ARBA" id="ARBA00022692"/>
    </source>
</evidence>
<evidence type="ECO:0000256" key="5">
    <source>
        <dbReference type="ARBA" id="ARBA00022989"/>
    </source>
</evidence>
<dbReference type="PANTHER" id="PTHR43738:SF1">
    <property type="entry name" value="HEMIN TRANSPORT SYSTEM PERMEASE PROTEIN HRTB-RELATED"/>
    <property type="match status" value="1"/>
</dbReference>
<evidence type="ECO:0000256" key="3">
    <source>
        <dbReference type="ARBA" id="ARBA00022475"/>
    </source>
</evidence>
<dbReference type="GO" id="GO:0005886">
    <property type="term" value="C:plasma membrane"/>
    <property type="evidence" value="ECO:0007669"/>
    <property type="project" value="UniProtKB-SubCell"/>
</dbReference>
<accession>A0A7W7SR45</accession>
<keyword evidence="12" id="KW-1185">Reference proteome</keyword>
<keyword evidence="3" id="KW-1003">Cell membrane</keyword>
<dbReference type="Pfam" id="PF02687">
    <property type="entry name" value="FtsX"/>
    <property type="match status" value="1"/>
</dbReference>
<comment type="subcellular location">
    <subcellularLocation>
        <location evidence="1">Cell membrane</location>
        <topology evidence="1">Multi-pass membrane protein</topology>
    </subcellularLocation>
</comment>
<evidence type="ECO:0000313" key="11">
    <source>
        <dbReference type="EMBL" id="MBB4959437.1"/>
    </source>
</evidence>
<feature type="domain" description="MacB-like periplasmic core" evidence="10">
    <location>
        <begin position="24"/>
        <end position="209"/>
    </location>
</feature>
<keyword evidence="4 8" id="KW-0812">Transmembrane</keyword>
<keyword evidence="2" id="KW-0813">Transport</keyword>
<dbReference type="RefSeq" id="WP_184535366.1">
    <property type="nucleotide sequence ID" value="NZ_JACHJW010000001.1"/>
</dbReference>
<dbReference type="InterPro" id="IPR051125">
    <property type="entry name" value="ABC-4/HrtB_transporter"/>
</dbReference>
<feature type="transmembrane region" description="Helical" evidence="8">
    <location>
        <begin position="236"/>
        <end position="258"/>
    </location>
</feature>
<evidence type="ECO:0000256" key="2">
    <source>
        <dbReference type="ARBA" id="ARBA00022448"/>
    </source>
</evidence>
<dbReference type="InterPro" id="IPR003838">
    <property type="entry name" value="ABC3_permease_C"/>
</dbReference>
<protein>
    <submittedName>
        <fullName evidence="11">Putative ABC transport system permease protein</fullName>
    </submittedName>
</protein>
<evidence type="ECO:0000259" key="9">
    <source>
        <dbReference type="Pfam" id="PF02687"/>
    </source>
</evidence>
<feature type="transmembrane region" description="Helical" evidence="8">
    <location>
        <begin position="286"/>
        <end position="308"/>
    </location>
</feature>
<comment type="caution">
    <text evidence="11">The sequence shown here is derived from an EMBL/GenBank/DDBJ whole genome shotgun (WGS) entry which is preliminary data.</text>
</comment>
<feature type="domain" description="ABC3 transporter permease C-terminal" evidence="9">
    <location>
        <begin position="239"/>
        <end position="347"/>
    </location>
</feature>
<dbReference type="Proteomes" id="UP000578819">
    <property type="component" value="Unassembled WGS sequence"/>
</dbReference>
<dbReference type="PANTHER" id="PTHR43738">
    <property type="entry name" value="ABC TRANSPORTER, MEMBRANE PROTEIN"/>
    <property type="match status" value="1"/>
</dbReference>
<dbReference type="Pfam" id="PF12704">
    <property type="entry name" value="MacB_PCD"/>
    <property type="match status" value="1"/>
</dbReference>
<feature type="transmembrane region" description="Helical" evidence="8">
    <location>
        <begin position="15"/>
        <end position="41"/>
    </location>
</feature>
<evidence type="ECO:0000313" key="12">
    <source>
        <dbReference type="Proteomes" id="UP000578819"/>
    </source>
</evidence>
<dbReference type="AlphaFoldDB" id="A0A7W7SR45"/>
<keyword evidence="5 8" id="KW-1133">Transmembrane helix</keyword>
<evidence type="ECO:0000256" key="8">
    <source>
        <dbReference type="SAM" id="Phobius"/>
    </source>
</evidence>
<evidence type="ECO:0000256" key="7">
    <source>
        <dbReference type="ARBA" id="ARBA00038076"/>
    </source>
</evidence>
<gene>
    <name evidence="11" type="ORF">FHR38_003170</name>
</gene>
<dbReference type="EMBL" id="JACHJW010000001">
    <property type="protein sequence ID" value="MBB4959437.1"/>
    <property type="molecule type" value="Genomic_DNA"/>
</dbReference>
<evidence type="ECO:0000256" key="1">
    <source>
        <dbReference type="ARBA" id="ARBA00004651"/>
    </source>
</evidence>
<evidence type="ECO:0000259" key="10">
    <source>
        <dbReference type="Pfam" id="PF12704"/>
    </source>
</evidence>
<sequence length="355" mass="35764">MFIALRDLRFARGRFALLGGVIALMTLMVVLLTGLTAGLGAASISAVARLPVDDIAFQQPASGQQVAFATSALPAETVGTIAGQPGVTGAYPLGVATTRLQAGESSAAVTLLGADPALYPTRQQGAAPTAGEVAITADLADEQSLRVGDRVQLGGQEVRIAAIVDTVSFNHLPVAYTPIDTWRQLSRAETITAVAITRDGGDPTAIDRAAGTATVSRDEAYDAVGGYSSEQGSLNLMRGLLLGVSVLVVGAFFTVWTMQRAGDLAVVRAIGGGRGYLLRDALGQAAVVLLAGASVGAGVAAALGVLAGQVVPFVLDAGTVGIPLVAMVAVGVLGAAVSVRRVSKVDPLTALGAAR</sequence>